<gene>
    <name evidence="3" type="ORF">SO802_008562</name>
</gene>
<dbReference type="Pfam" id="PF14368">
    <property type="entry name" value="LTP_2"/>
    <property type="match status" value="1"/>
</dbReference>
<name>A0AAW2DCZ6_9ROSI</name>
<accession>A0AAW2DCZ6</accession>
<keyword evidence="1" id="KW-0812">Transmembrane</keyword>
<feature type="domain" description="Bifunctional inhibitor/plant lipid transfer protein/seed storage helical" evidence="2">
    <location>
        <begin position="36"/>
        <end position="107"/>
    </location>
</feature>
<evidence type="ECO:0000313" key="3">
    <source>
        <dbReference type="EMBL" id="KAL0007060.1"/>
    </source>
</evidence>
<protein>
    <recommendedName>
        <fullName evidence="2">Bifunctional inhibitor/plant lipid transfer protein/seed storage helical domain-containing protein</fullName>
    </recommendedName>
</protein>
<evidence type="ECO:0000259" key="2">
    <source>
        <dbReference type="Pfam" id="PF14368"/>
    </source>
</evidence>
<dbReference type="EMBL" id="JAZDWU010000003">
    <property type="protein sequence ID" value="KAL0007060.1"/>
    <property type="molecule type" value="Genomic_DNA"/>
</dbReference>
<keyword evidence="1" id="KW-1133">Transmembrane helix</keyword>
<keyword evidence="1" id="KW-0472">Membrane</keyword>
<sequence length="120" mass="13184">MGHMAMYFNTNIFLLAFSAISVILFSVNNNNMVVGRGKSCQAKYLQGLISQCTDHLKKNVPKTNPSSHCCAVVSKVDLPCLSKQLPKEILEMIDMEKVDFVTKSCCRPSHGHGPTGPARD</sequence>
<proteinExistence type="predicted"/>
<dbReference type="InterPro" id="IPR016140">
    <property type="entry name" value="Bifunc_inhib/LTP/seed_store"/>
</dbReference>
<dbReference type="InterPro" id="IPR036312">
    <property type="entry name" value="Bifun_inhib/LTP/seed_sf"/>
</dbReference>
<dbReference type="Gene3D" id="1.10.110.10">
    <property type="entry name" value="Plant lipid-transfer and hydrophobic proteins"/>
    <property type="match status" value="1"/>
</dbReference>
<evidence type="ECO:0000313" key="4">
    <source>
        <dbReference type="Proteomes" id="UP001459277"/>
    </source>
</evidence>
<reference evidence="3 4" key="1">
    <citation type="submission" date="2024-01" db="EMBL/GenBank/DDBJ databases">
        <title>A telomere-to-telomere, gap-free genome of sweet tea (Lithocarpus litseifolius).</title>
        <authorList>
            <person name="Zhou J."/>
        </authorList>
    </citation>
    <scope>NUCLEOTIDE SEQUENCE [LARGE SCALE GENOMIC DNA]</scope>
    <source>
        <strain evidence="3">Zhou-2022a</strain>
        <tissue evidence="3">Leaf</tissue>
    </source>
</reference>
<evidence type="ECO:0000256" key="1">
    <source>
        <dbReference type="SAM" id="Phobius"/>
    </source>
</evidence>
<dbReference type="AlphaFoldDB" id="A0AAW2DCZ6"/>
<feature type="transmembrane region" description="Helical" evidence="1">
    <location>
        <begin position="6"/>
        <end position="27"/>
    </location>
</feature>
<keyword evidence="4" id="KW-1185">Reference proteome</keyword>
<organism evidence="3 4">
    <name type="scientific">Lithocarpus litseifolius</name>
    <dbReference type="NCBI Taxonomy" id="425828"/>
    <lineage>
        <taxon>Eukaryota</taxon>
        <taxon>Viridiplantae</taxon>
        <taxon>Streptophyta</taxon>
        <taxon>Embryophyta</taxon>
        <taxon>Tracheophyta</taxon>
        <taxon>Spermatophyta</taxon>
        <taxon>Magnoliopsida</taxon>
        <taxon>eudicotyledons</taxon>
        <taxon>Gunneridae</taxon>
        <taxon>Pentapetalae</taxon>
        <taxon>rosids</taxon>
        <taxon>fabids</taxon>
        <taxon>Fagales</taxon>
        <taxon>Fagaceae</taxon>
        <taxon>Lithocarpus</taxon>
    </lineage>
</organism>
<comment type="caution">
    <text evidence="3">The sequence shown here is derived from an EMBL/GenBank/DDBJ whole genome shotgun (WGS) entry which is preliminary data.</text>
</comment>
<dbReference type="PANTHER" id="PTHR33286">
    <property type="entry name" value="BIFUNCTIONAL INHIBITOR/LIPID-TRANSFER PROTEIN/SEED STORAGE 2S ALBUMIN SUPERFAMILY PROTEIN"/>
    <property type="match status" value="1"/>
</dbReference>
<dbReference type="PANTHER" id="PTHR33286:SF54">
    <property type="entry name" value="BIFUNCTIONAL INHIBITOR_LIPID-TRANSFER PROTEIN_SEED STORAGE 2S ALBUMIN SUPERFAMILY PROTEIN"/>
    <property type="match status" value="1"/>
</dbReference>
<dbReference type="Proteomes" id="UP001459277">
    <property type="component" value="Unassembled WGS sequence"/>
</dbReference>